<feature type="region of interest" description="Disordered" evidence="1">
    <location>
        <begin position="1"/>
        <end position="23"/>
    </location>
</feature>
<feature type="region of interest" description="Disordered" evidence="1">
    <location>
        <begin position="45"/>
        <end position="64"/>
    </location>
</feature>
<organism evidence="2 3">
    <name type="scientific">Datura stramonium</name>
    <name type="common">Jimsonweed</name>
    <name type="synonym">Common thornapple</name>
    <dbReference type="NCBI Taxonomy" id="4076"/>
    <lineage>
        <taxon>Eukaryota</taxon>
        <taxon>Viridiplantae</taxon>
        <taxon>Streptophyta</taxon>
        <taxon>Embryophyta</taxon>
        <taxon>Tracheophyta</taxon>
        <taxon>Spermatophyta</taxon>
        <taxon>Magnoliopsida</taxon>
        <taxon>eudicotyledons</taxon>
        <taxon>Gunneridae</taxon>
        <taxon>Pentapetalae</taxon>
        <taxon>asterids</taxon>
        <taxon>lamiids</taxon>
        <taxon>Solanales</taxon>
        <taxon>Solanaceae</taxon>
        <taxon>Solanoideae</taxon>
        <taxon>Datureae</taxon>
        <taxon>Datura</taxon>
    </lineage>
</organism>
<name>A0ABS8SZK4_DATST</name>
<protein>
    <submittedName>
        <fullName evidence="2">Uncharacterized protein</fullName>
    </submittedName>
</protein>
<accession>A0ABS8SZK4</accession>
<dbReference type="EMBL" id="JACEIK010000911">
    <property type="protein sequence ID" value="MCD7463742.1"/>
    <property type="molecule type" value="Genomic_DNA"/>
</dbReference>
<proteinExistence type="predicted"/>
<evidence type="ECO:0000313" key="2">
    <source>
        <dbReference type="EMBL" id="MCD7463742.1"/>
    </source>
</evidence>
<feature type="compositionally biased region" description="Polar residues" evidence="1">
    <location>
        <begin position="1"/>
        <end position="12"/>
    </location>
</feature>
<dbReference type="Proteomes" id="UP000823775">
    <property type="component" value="Unassembled WGS sequence"/>
</dbReference>
<feature type="compositionally biased region" description="Low complexity" evidence="1">
    <location>
        <begin position="47"/>
        <end position="64"/>
    </location>
</feature>
<evidence type="ECO:0000256" key="1">
    <source>
        <dbReference type="SAM" id="MobiDB-lite"/>
    </source>
</evidence>
<gene>
    <name evidence="2" type="ORF">HAX54_051311</name>
</gene>
<keyword evidence="3" id="KW-1185">Reference proteome</keyword>
<evidence type="ECO:0000313" key="3">
    <source>
        <dbReference type="Proteomes" id="UP000823775"/>
    </source>
</evidence>
<sequence length="323" mass="34677">MGQGSTLNSCDTTVKADAPKNSLLEVKEERPLGVKVDSQPAMLPFLSVSPETNPNNSSSPSRNVSNLVKPALAEKLASQESMLPFLSVSPETNPDNSSSPSRNAQGLIASSLVDPDNVGSGLMRGTVNPLLLSLPSNKGKDISQDGSCRINGLDNNDTDGTAHTYGCWDLNTPMDSWECSGDDVPVQDASQIDLLGKKSSSLDINPRISSASVVGSNVEKEKQVVRASEQEFNFPISSIHPTLRRKSVDVLRLSQGSTFQGFDSSILQSLAKVAQQEVLSQNLLKKPSYKLMELAVRPAVTLETNVVKTEVVRQNLQSIELSN</sequence>
<comment type="caution">
    <text evidence="2">The sequence shown here is derived from an EMBL/GenBank/DDBJ whole genome shotgun (WGS) entry which is preliminary data.</text>
</comment>
<reference evidence="2 3" key="1">
    <citation type="journal article" date="2021" name="BMC Genomics">
        <title>Datura genome reveals duplications of psychoactive alkaloid biosynthetic genes and high mutation rate following tissue culture.</title>
        <authorList>
            <person name="Rajewski A."/>
            <person name="Carter-House D."/>
            <person name="Stajich J."/>
            <person name="Litt A."/>
        </authorList>
    </citation>
    <scope>NUCLEOTIDE SEQUENCE [LARGE SCALE GENOMIC DNA]</scope>
    <source>
        <strain evidence="2">AR-01</strain>
    </source>
</reference>